<dbReference type="AlphaFoldDB" id="A0A6J1P3C8"/>
<dbReference type="RefSeq" id="XP_023951236.2">
    <property type="nucleotide sequence ID" value="XM_024095468.2"/>
</dbReference>
<organism evidence="1 2">
    <name type="scientific">Bicyclus anynana</name>
    <name type="common">Squinting bush brown butterfly</name>
    <dbReference type="NCBI Taxonomy" id="110368"/>
    <lineage>
        <taxon>Eukaryota</taxon>
        <taxon>Metazoa</taxon>
        <taxon>Ecdysozoa</taxon>
        <taxon>Arthropoda</taxon>
        <taxon>Hexapoda</taxon>
        <taxon>Insecta</taxon>
        <taxon>Pterygota</taxon>
        <taxon>Neoptera</taxon>
        <taxon>Endopterygota</taxon>
        <taxon>Lepidoptera</taxon>
        <taxon>Glossata</taxon>
        <taxon>Ditrysia</taxon>
        <taxon>Papilionoidea</taxon>
        <taxon>Nymphalidae</taxon>
        <taxon>Satyrinae</taxon>
        <taxon>Satyrini</taxon>
        <taxon>Mycalesina</taxon>
        <taxon>Bicyclus</taxon>
    </lineage>
</organism>
<protein>
    <submittedName>
        <fullName evidence="2">Uncharacterized protein LOC112055357</fullName>
    </submittedName>
</protein>
<accession>A0A6J1P3C8</accession>
<evidence type="ECO:0000313" key="2">
    <source>
        <dbReference type="RefSeq" id="XP_023951236.2"/>
    </source>
</evidence>
<name>A0A6J1P3C8_BICAN</name>
<sequence>MSGVNVSEWQCRTRLSSQKRAGGARSATCASSRACRIDAVAARAGSRAPRVRFSVRATVAARCITVRRHSAREPAPSARERVPAHTRASRALYVTRDHRALSRPDDPLTGLECYTFVVLRFGFGFWLCRRRSGGGGPAVGRRSRSGIADVARASRRQRGARAACSQRGHHPARPLDTQHCTIIRSDMKNLAPLLAVPISEYVVTFISLLAAATLLSWTTEGRSARRWSAGERGRRVHCRALSLPHTPAHSLLAAIDIVCVVCRRALRP</sequence>
<dbReference type="OrthoDB" id="7490549at2759"/>
<dbReference type="KEGG" id="bany:112055357"/>
<keyword evidence="1" id="KW-1185">Reference proteome</keyword>
<gene>
    <name evidence="2" type="primary">LOC112055357</name>
</gene>
<dbReference type="Proteomes" id="UP001652582">
    <property type="component" value="Chromosome 17"/>
</dbReference>
<dbReference type="GeneID" id="112055357"/>
<evidence type="ECO:0000313" key="1">
    <source>
        <dbReference type="Proteomes" id="UP001652582"/>
    </source>
</evidence>
<reference evidence="2" key="1">
    <citation type="submission" date="2025-08" db="UniProtKB">
        <authorList>
            <consortium name="RefSeq"/>
        </authorList>
    </citation>
    <scope>IDENTIFICATION</scope>
</reference>
<proteinExistence type="predicted"/>